<evidence type="ECO:0000313" key="2">
    <source>
        <dbReference type="Proteomes" id="UP000177907"/>
    </source>
</evidence>
<dbReference type="AlphaFoldDB" id="A0A1F6NXN0"/>
<dbReference type="SUPFAM" id="SSF51182">
    <property type="entry name" value="RmlC-like cupins"/>
    <property type="match status" value="1"/>
</dbReference>
<organism evidence="1 2">
    <name type="scientific">Candidatus Magasanikbacteria bacterium RIFOXYC2_FULL_42_28</name>
    <dbReference type="NCBI Taxonomy" id="1798704"/>
    <lineage>
        <taxon>Bacteria</taxon>
        <taxon>Candidatus Magasanikiibacteriota</taxon>
    </lineage>
</organism>
<proteinExistence type="predicted"/>
<sequence>MKIFKLPDFIRGWVVGDFEPSIIKTKDFEVCVKYYEAGDSEPEHVHKVATEITIIHSGVYEMGGQQIKAGDIVVLEPGQPTSFKCLEGGSNTVIKMPSVKGDKYLIKK</sequence>
<evidence type="ECO:0000313" key="1">
    <source>
        <dbReference type="EMBL" id="OGH88697.1"/>
    </source>
</evidence>
<accession>A0A1F6NXN0</accession>
<dbReference type="InterPro" id="IPR014710">
    <property type="entry name" value="RmlC-like_jellyroll"/>
</dbReference>
<comment type="caution">
    <text evidence="1">The sequence shown here is derived from an EMBL/GenBank/DDBJ whole genome shotgun (WGS) entry which is preliminary data.</text>
</comment>
<dbReference type="STRING" id="1798704.A3J93_01210"/>
<gene>
    <name evidence="1" type="ORF">A3J93_01210</name>
</gene>
<name>A0A1F6NXN0_9BACT</name>
<dbReference type="Proteomes" id="UP000177907">
    <property type="component" value="Unassembled WGS sequence"/>
</dbReference>
<dbReference type="EMBL" id="MFQZ01000001">
    <property type="protein sequence ID" value="OGH88697.1"/>
    <property type="molecule type" value="Genomic_DNA"/>
</dbReference>
<dbReference type="Gene3D" id="2.60.120.10">
    <property type="entry name" value="Jelly Rolls"/>
    <property type="match status" value="1"/>
</dbReference>
<protein>
    <recommendedName>
        <fullName evidence="3">Cupin 2 conserved barrel domain-containing protein</fullName>
    </recommendedName>
</protein>
<dbReference type="InterPro" id="IPR011051">
    <property type="entry name" value="RmlC_Cupin_sf"/>
</dbReference>
<evidence type="ECO:0008006" key="3">
    <source>
        <dbReference type="Google" id="ProtNLM"/>
    </source>
</evidence>
<reference evidence="1 2" key="1">
    <citation type="journal article" date="2016" name="Nat. Commun.">
        <title>Thousands of microbial genomes shed light on interconnected biogeochemical processes in an aquifer system.</title>
        <authorList>
            <person name="Anantharaman K."/>
            <person name="Brown C.T."/>
            <person name="Hug L.A."/>
            <person name="Sharon I."/>
            <person name="Castelle C.J."/>
            <person name="Probst A.J."/>
            <person name="Thomas B.C."/>
            <person name="Singh A."/>
            <person name="Wilkins M.J."/>
            <person name="Karaoz U."/>
            <person name="Brodie E.L."/>
            <person name="Williams K.H."/>
            <person name="Hubbard S.S."/>
            <person name="Banfield J.F."/>
        </authorList>
    </citation>
    <scope>NUCLEOTIDE SEQUENCE [LARGE SCALE GENOMIC DNA]</scope>
</reference>